<dbReference type="GO" id="GO:1990133">
    <property type="term" value="C:molybdopterin adenylyltransferase complex"/>
    <property type="evidence" value="ECO:0007669"/>
    <property type="project" value="TreeGrafter"/>
</dbReference>
<proteinExistence type="inferred from homology"/>
<comment type="similarity">
    <text evidence="2">Belongs to the MoaD family.</text>
</comment>
<dbReference type="PANTHER" id="PTHR33359">
    <property type="entry name" value="MOLYBDOPTERIN SYNTHASE SULFUR CARRIER SUBUNIT"/>
    <property type="match status" value="1"/>
</dbReference>
<evidence type="ECO:0000256" key="3">
    <source>
        <dbReference type="ARBA" id="ARBA00024247"/>
    </source>
</evidence>
<dbReference type="PANTHER" id="PTHR33359:SF1">
    <property type="entry name" value="MOLYBDOPTERIN SYNTHASE SULFUR CARRIER SUBUNIT"/>
    <property type="match status" value="1"/>
</dbReference>
<dbReference type="CDD" id="cd00754">
    <property type="entry name" value="Ubl_MoaD"/>
    <property type="match status" value="1"/>
</dbReference>
<reference evidence="4 5" key="1">
    <citation type="journal article" date="2015" name="PLoS ONE">
        <title>Azotobacter Genomes: The Genome of Azotobacter chroococcum NCIMB 8003 (ATCC 4412).</title>
        <authorList>
            <person name="Robson R.L."/>
            <person name="Jones R."/>
            <person name="Robson R.M."/>
            <person name="Schwartz A."/>
            <person name="Richardson T.H."/>
        </authorList>
    </citation>
    <scope>NUCLEOTIDE SEQUENCE [LARGE SCALE GENOMIC DNA]</scope>
    <source>
        <strain evidence="4 5">NCIMB 8003</strain>
    </source>
</reference>
<dbReference type="Gene3D" id="3.10.20.30">
    <property type="match status" value="1"/>
</dbReference>
<evidence type="ECO:0000256" key="1">
    <source>
        <dbReference type="ARBA" id="ARBA00022741"/>
    </source>
</evidence>
<dbReference type="InterPro" id="IPR044672">
    <property type="entry name" value="MOCS2A"/>
</dbReference>
<dbReference type="AlphaFoldDB" id="A0A0C4WPG3"/>
<accession>A0A0C4WPG3</accession>
<protein>
    <recommendedName>
        <fullName evidence="3">Molybdopterin synthase sulfur carrier subunit</fullName>
    </recommendedName>
</protein>
<dbReference type="InterPro" id="IPR012675">
    <property type="entry name" value="Beta-grasp_dom_sf"/>
</dbReference>
<sequence length="82" mass="9162">MIHVHYFARYREALGVDSEQLGWDAGFARLDDLRRHLLARGGDWAVLGERNLMCARNQELCGLDEPLADGDEVAFFPTVTGG</sequence>
<dbReference type="Proteomes" id="UP000068210">
    <property type="component" value="Chromosome"/>
</dbReference>
<dbReference type="EMBL" id="CP010415">
    <property type="protein sequence ID" value="AJE22504.1"/>
    <property type="molecule type" value="Genomic_DNA"/>
</dbReference>
<dbReference type="InterPro" id="IPR016155">
    <property type="entry name" value="Mopterin_synth/thiamin_S_b"/>
</dbReference>
<keyword evidence="5" id="KW-1185">Reference proteome</keyword>
<dbReference type="SUPFAM" id="SSF54285">
    <property type="entry name" value="MoaD/ThiS"/>
    <property type="match status" value="1"/>
</dbReference>
<dbReference type="Pfam" id="PF02597">
    <property type="entry name" value="ThiS"/>
    <property type="match status" value="1"/>
</dbReference>
<dbReference type="GO" id="GO:0000166">
    <property type="term" value="F:nucleotide binding"/>
    <property type="evidence" value="ECO:0007669"/>
    <property type="project" value="UniProtKB-KW"/>
</dbReference>
<dbReference type="InterPro" id="IPR003749">
    <property type="entry name" value="ThiS/MoaD-like"/>
</dbReference>
<gene>
    <name evidence="4" type="primary">moaD</name>
    <name evidence="4" type="ORF">Achr_30950</name>
</gene>
<evidence type="ECO:0000313" key="4">
    <source>
        <dbReference type="EMBL" id="AJE22504.1"/>
    </source>
</evidence>
<evidence type="ECO:0000256" key="2">
    <source>
        <dbReference type="ARBA" id="ARBA00024200"/>
    </source>
</evidence>
<organism evidence="4 5">
    <name type="scientific">Azotobacter chroococcum NCIMB 8003</name>
    <dbReference type="NCBI Taxonomy" id="1328314"/>
    <lineage>
        <taxon>Bacteria</taxon>
        <taxon>Pseudomonadati</taxon>
        <taxon>Pseudomonadota</taxon>
        <taxon>Gammaproteobacteria</taxon>
        <taxon>Pseudomonadales</taxon>
        <taxon>Pseudomonadaceae</taxon>
        <taxon>Azotobacter</taxon>
    </lineage>
</organism>
<keyword evidence="1" id="KW-0547">Nucleotide-binding</keyword>
<name>A0A0C4WPG3_9GAMM</name>
<dbReference type="HOGENOM" id="CLU_114601_4_0_6"/>
<dbReference type="RefSeq" id="WP_039805723.1">
    <property type="nucleotide sequence ID" value="NZ_CP010415.1"/>
</dbReference>
<dbReference type="GO" id="GO:0006777">
    <property type="term" value="P:Mo-molybdopterin cofactor biosynthetic process"/>
    <property type="evidence" value="ECO:0007669"/>
    <property type="project" value="InterPro"/>
</dbReference>
<dbReference type="STRING" id="1328314.Achr_30950"/>
<dbReference type="KEGG" id="acx:Achr_30950"/>
<evidence type="ECO:0000313" key="5">
    <source>
        <dbReference type="Proteomes" id="UP000068210"/>
    </source>
</evidence>